<evidence type="ECO:0000313" key="2">
    <source>
        <dbReference type="Proteomes" id="UP000509122"/>
    </source>
</evidence>
<proteinExistence type="predicted"/>
<dbReference type="EMBL" id="CP055264">
    <property type="protein sequence ID" value="QKX95748.1"/>
    <property type="molecule type" value="Genomic_DNA"/>
</dbReference>
<evidence type="ECO:0000313" key="1">
    <source>
        <dbReference type="EMBL" id="QKX95748.1"/>
    </source>
</evidence>
<accession>A0A859IAR1</accession>
<reference evidence="1 2" key="1">
    <citation type="submission" date="2020-06" db="EMBL/GenBank/DDBJ databases">
        <title>Complete genome sequence of Candidatus Phytoplasma asteris RP166.</title>
        <authorList>
            <person name="Cho S.-T."/>
            <person name="Zwolinska A."/>
            <person name="Huang W."/>
            <person name="Wouters R."/>
            <person name="Hogenhout S.A."/>
            <person name="Kuo C.-H."/>
        </authorList>
    </citation>
    <scope>NUCLEOTIDE SEQUENCE [LARGE SCALE GENOMIC DNA]</scope>
    <source>
        <strain evidence="1">RP166</strain>
    </source>
</reference>
<dbReference type="AlphaFoldDB" id="A0A859IAR1"/>
<sequence>MNQLTNLHFKNINVFNHKTLCVNITKNIVFPTCFNKIFDEYMLESHAKLNKYLTDNNYNSQSQKAIRGKINEYLILLYFHQKGITNLYPQAYLFFIPDIKFDLVLFSQTKRIIAFNFKTCLRDRYKQTIIEAQQIKKLDARFEFYLLTNNATETQRLNNKIINGKVQGINQIINLFSNKANQFLQNLLTNNFIPFSPINLIKSVVHSNDK</sequence>
<dbReference type="KEGG" id="rphy:RP166_8290"/>
<organism evidence="1 2">
    <name type="scientific">Rapeseed phyllody phytoplasma</name>
    <dbReference type="NCBI Taxonomy" id="2490543"/>
    <lineage>
        <taxon>Bacteria</taxon>
        <taxon>Bacillati</taxon>
        <taxon>Mycoplasmatota</taxon>
        <taxon>Mollicutes</taxon>
        <taxon>Acholeplasmatales</taxon>
        <taxon>Acholeplasmataceae</taxon>
        <taxon>Candidatus Phytoplasma</taxon>
        <taxon>16SrI (Aster yellows group)</taxon>
    </lineage>
</organism>
<dbReference type="InterPro" id="IPR038365">
    <property type="entry name" value="EcoRII_C_sf"/>
</dbReference>
<gene>
    <name evidence="1" type="ORF">RP166_8290</name>
</gene>
<dbReference type="Gene3D" id="3.40.91.80">
    <property type="match status" value="1"/>
</dbReference>
<dbReference type="Proteomes" id="UP000509122">
    <property type="component" value="Chromosome"/>
</dbReference>
<protein>
    <recommendedName>
        <fullName evidence="3">PAM522 homologue</fullName>
    </recommendedName>
</protein>
<name>A0A859IAR1_9MOLU</name>
<evidence type="ECO:0008006" key="3">
    <source>
        <dbReference type="Google" id="ProtNLM"/>
    </source>
</evidence>